<accession>A0A164ZQS5</accession>
<organism evidence="2 3">
    <name type="scientific">Sistotremastrum niveocremeum HHB9708</name>
    <dbReference type="NCBI Taxonomy" id="1314777"/>
    <lineage>
        <taxon>Eukaryota</taxon>
        <taxon>Fungi</taxon>
        <taxon>Dikarya</taxon>
        <taxon>Basidiomycota</taxon>
        <taxon>Agaricomycotina</taxon>
        <taxon>Agaricomycetes</taxon>
        <taxon>Sistotremastrales</taxon>
        <taxon>Sistotremastraceae</taxon>
        <taxon>Sertulicium</taxon>
        <taxon>Sertulicium niveocremeum</taxon>
    </lineage>
</organism>
<protein>
    <recommendedName>
        <fullName evidence="4">BTB domain-containing protein</fullName>
    </recommendedName>
</protein>
<dbReference type="OrthoDB" id="3363734at2759"/>
<proteinExistence type="predicted"/>
<dbReference type="STRING" id="1314777.A0A164ZQS5"/>
<keyword evidence="3" id="KW-1185">Reference proteome</keyword>
<feature type="region of interest" description="Disordered" evidence="1">
    <location>
        <begin position="1"/>
        <end position="62"/>
    </location>
</feature>
<dbReference type="InterPro" id="IPR011333">
    <property type="entry name" value="SKP1/BTB/POZ_sf"/>
</dbReference>
<evidence type="ECO:0000313" key="3">
    <source>
        <dbReference type="Proteomes" id="UP000076722"/>
    </source>
</evidence>
<feature type="region of interest" description="Disordered" evidence="1">
    <location>
        <begin position="340"/>
        <end position="363"/>
    </location>
</feature>
<feature type="compositionally biased region" description="Low complexity" evidence="1">
    <location>
        <begin position="43"/>
        <end position="61"/>
    </location>
</feature>
<dbReference type="Gene3D" id="3.30.710.10">
    <property type="entry name" value="Potassium Channel Kv1.1, Chain A"/>
    <property type="match status" value="1"/>
</dbReference>
<gene>
    <name evidence="2" type="ORF">SISNIDRAFT_493186</name>
</gene>
<dbReference type="EMBL" id="KV419396">
    <property type="protein sequence ID" value="KZS97963.1"/>
    <property type="molecule type" value="Genomic_DNA"/>
</dbReference>
<evidence type="ECO:0000256" key="1">
    <source>
        <dbReference type="SAM" id="MobiDB-lite"/>
    </source>
</evidence>
<reference evidence="2 3" key="1">
    <citation type="journal article" date="2016" name="Mol. Biol. Evol.">
        <title>Comparative Genomics of Early-Diverging Mushroom-Forming Fungi Provides Insights into the Origins of Lignocellulose Decay Capabilities.</title>
        <authorList>
            <person name="Nagy L.G."/>
            <person name="Riley R."/>
            <person name="Tritt A."/>
            <person name="Adam C."/>
            <person name="Daum C."/>
            <person name="Floudas D."/>
            <person name="Sun H."/>
            <person name="Yadav J.S."/>
            <person name="Pangilinan J."/>
            <person name="Larsson K.H."/>
            <person name="Matsuura K."/>
            <person name="Barry K."/>
            <person name="Labutti K."/>
            <person name="Kuo R."/>
            <person name="Ohm R.A."/>
            <person name="Bhattacharya S.S."/>
            <person name="Shirouzu T."/>
            <person name="Yoshinaga Y."/>
            <person name="Martin F.M."/>
            <person name="Grigoriev I.V."/>
            <person name="Hibbett D.S."/>
        </authorList>
    </citation>
    <scope>NUCLEOTIDE SEQUENCE [LARGE SCALE GENOMIC DNA]</scope>
    <source>
        <strain evidence="2 3">HHB9708</strain>
    </source>
</reference>
<feature type="compositionally biased region" description="Low complexity" evidence="1">
    <location>
        <begin position="132"/>
        <end position="144"/>
    </location>
</feature>
<name>A0A164ZQS5_9AGAM</name>
<feature type="region of interest" description="Disordered" evidence="1">
    <location>
        <begin position="110"/>
        <end position="171"/>
    </location>
</feature>
<feature type="region of interest" description="Disordered" evidence="1">
    <location>
        <begin position="409"/>
        <end position="433"/>
    </location>
</feature>
<feature type="compositionally biased region" description="Polar residues" evidence="1">
    <location>
        <begin position="1"/>
        <end position="10"/>
    </location>
</feature>
<sequence length="433" mass="47123">MIATQSQPQAGPSYYEFPPATPPRNFNTAPSHHRQRPSLSSPLSWLGRTSSTSSSLHMATSQPLRISEPVIIDAVDQPGTRAGTLGSGATIVSTPQEALARHMLKMSYVAEENEQESPLSDPTMPPTPPPKASASVAAQQSTPTRSPGSSHRRRSLKMSNPPSPTADALPPLPIMPPMHLMPTPAFEPMLLSVPDQISEASQVLVALQTSTETCYTTMSTLTSRPSNLSRYLEALTPPEAADSPSPVTTQFSTLFRDLAGAVQTAHNVHIFLDRPSAPYTHIMAYLRTPVAEGVIPSLPRSVQLGFSSSQSRLEALLELRDEAKYLDLQELYRLCTEELQHRRPSPRHSRGTSIASSGEDRGRDSTAIRLHHQQHHRGGSAESLGTTVFNSPPMLILDKAGAAYVPPAEALRSRSHSETRSNTVRQRPRADWI</sequence>
<dbReference type="Proteomes" id="UP000076722">
    <property type="component" value="Unassembled WGS sequence"/>
</dbReference>
<evidence type="ECO:0008006" key="4">
    <source>
        <dbReference type="Google" id="ProtNLM"/>
    </source>
</evidence>
<evidence type="ECO:0000313" key="2">
    <source>
        <dbReference type="EMBL" id="KZS97963.1"/>
    </source>
</evidence>
<dbReference type="AlphaFoldDB" id="A0A164ZQS5"/>